<dbReference type="InterPro" id="IPR029043">
    <property type="entry name" value="GcvT/YgfZ_C"/>
</dbReference>
<accession>A0AAE3HK52</accession>
<dbReference type="PANTHER" id="PTHR43757:SF2">
    <property type="entry name" value="AMINOMETHYLTRANSFERASE, MITOCHONDRIAL"/>
    <property type="match status" value="1"/>
</dbReference>
<name>A0AAE3HK52_9GAMM</name>
<evidence type="ECO:0000313" key="8">
    <source>
        <dbReference type="EMBL" id="MCS3903829.1"/>
    </source>
</evidence>
<keyword evidence="3 8" id="KW-0560">Oxidoreductase</keyword>
<dbReference type="SUPFAM" id="SSF101790">
    <property type="entry name" value="Aminomethyltransferase beta-barrel domain"/>
    <property type="match status" value="1"/>
</dbReference>
<dbReference type="InterPro" id="IPR041854">
    <property type="entry name" value="BFD-like_2Fe2S-bd_dom_sf"/>
</dbReference>
<evidence type="ECO:0000256" key="3">
    <source>
        <dbReference type="ARBA" id="ARBA00023002"/>
    </source>
</evidence>
<dbReference type="PANTHER" id="PTHR43757">
    <property type="entry name" value="AMINOMETHYLTRANSFERASE"/>
    <property type="match status" value="1"/>
</dbReference>
<evidence type="ECO:0000259" key="6">
    <source>
        <dbReference type="Pfam" id="PF08669"/>
    </source>
</evidence>
<dbReference type="SUPFAM" id="SSF103025">
    <property type="entry name" value="Folate-binding domain"/>
    <property type="match status" value="1"/>
</dbReference>
<evidence type="ECO:0000256" key="2">
    <source>
        <dbReference type="ARBA" id="ARBA00022576"/>
    </source>
</evidence>
<comment type="caution">
    <text evidence="8">The sequence shown here is derived from an EMBL/GenBank/DDBJ whole genome shotgun (WGS) entry which is preliminary data.</text>
</comment>
<dbReference type="Pfam" id="PF17806">
    <property type="entry name" value="SO_alpha_A3"/>
    <property type="match status" value="1"/>
</dbReference>
<feature type="domain" description="SoxA A3" evidence="7">
    <location>
        <begin position="435"/>
        <end position="520"/>
    </location>
</feature>
<gene>
    <name evidence="8" type="ORF">J2T55_001861</name>
</gene>
<evidence type="ECO:0000259" key="7">
    <source>
        <dbReference type="Pfam" id="PF17806"/>
    </source>
</evidence>
<dbReference type="Proteomes" id="UP001204445">
    <property type="component" value="Unassembled WGS sequence"/>
</dbReference>
<evidence type="ECO:0000259" key="5">
    <source>
        <dbReference type="Pfam" id="PF07992"/>
    </source>
</evidence>
<dbReference type="GO" id="GO:0008483">
    <property type="term" value="F:transaminase activity"/>
    <property type="evidence" value="ECO:0007669"/>
    <property type="project" value="UniProtKB-KW"/>
</dbReference>
<dbReference type="PRINTS" id="PR00469">
    <property type="entry name" value="PNDRDTASEII"/>
</dbReference>
<dbReference type="GO" id="GO:0008115">
    <property type="term" value="F:sarcosine oxidase activity"/>
    <property type="evidence" value="ECO:0007669"/>
    <property type="project" value="UniProtKB-EC"/>
</dbReference>
<proteinExistence type="inferred from homology"/>
<evidence type="ECO:0000259" key="4">
    <source>
        <dbReference type="Pfam" id="PF01571"/>
    </source>
</evidence>
<feature type="domain" description="FAD/NAD(P)-binding" evidence="5">
    <location>
        <begin position="104"/>
        <end position="358"/>
    </location>
</feature>
<dbReference type="SUPFAM" id="SSF51905">
    <property type="entry name" value="FAD/NAD(P)-binding domain"/>
    <property type="match status" value="1"/>
</dbReference>
<evidence type="ECO:0000313" key="9">
    <source>
        <dbReference type="Proteomes" id="UP001204445"/>
    </source>
</evidence>
<protein>
    <submittedName>
        <fullName evidence="8">Sarcosine oxidase subunit alpha</fullName>
        <ecNumber evidence="8">1.5.3.1</ecNumber>
    </submittedName>
</protein>
<dbReference type="InterPro" id="IPR027266">
    <property type="entry name" value="TrmE/GcvT-like"/>
</dbReference>
<dbReference type="InterPro" id="IPR006222">
    <property type="entry name" value="GCVT_N"/>
</dbReference>
<dbReference type="PRINTS" id="PR00368">
    <property type="entry name" value="FADPNR"/>
</dbReference>
<dbReference type="InterPro" id="IPR036188">
    <property type="entry name" value="FAD/NAD-bd_sf"/>
</dbReference>
<dbReference type="Gene3D" id="3.50.50.60">
    <property type="entry name" value="FAD/NAD(P)-binding domain"/>
    <property type="match status" value="1"/>
</dbReference>
<dbReference type="Gene3D" id="1.10.10.1100">
    <property type="entry name" value="BFD-like [2Fe-2S]-binding domain"/>
    <property type="match status" value="1"/>
</dbReference>
<evidence type="ECO:0000256" key="1">
    <source>
        <dbReference type="ARBA" id="ARBA00008609"/>
    </source>
</evidence>
<keyword evidence="9" id="KW-1185">Reference proteome</keyword>
<dbReference type="InterPro" id="IPR041117">
    <property type="entry name" value="SoxA_A3"/>
</dbReference>
<dbReference type="InterPro" id="IPR023753">
    <property type="entry name" value="FAD/NAD-binding_dom"/>
</dbReference>
<dbReference type="EC" id="1.5.3.1" evidence="8"/>
<dbReference type="AlphaFoldDB" id="A0AAE3HK52"/>
<comment type="similarity">
    <text evidence="1">Belongs to the GcvT family.</text>
</comment>
<dbReference type="Gene3D" id="3.30.1360.120">
    <property type="entry name" value="Probable tRNA modification gtpase trme, domain 1"/>
    <property type="match status" value="1"/>
</dbReference>
<sequence>MAGLEADPMVQLEHEPNVQADRHPISQGLKVYGQHYSGSLKHDRQSFMGLLSKFMPVGFYYKAFYRPQGIWQKFWEPIVRRSAGLGKVNLETPHFYYDKKYEFYDLVVVGAGPAGLAAAIQAAESGAQVLLVEQDVIIGGSLNYYRFNADNSDSEKLRNELVEKIEALSNITARTSAYCNAWFADNWLPVIQDNRMYKVRADEVILATGSMEQPAIFRNNDLPGVMLGSGAQRMVNLFGVKPGNRAVILTANSHGYSSAIDLLDAGTDVAAIVDMRHDIPDSDLVIAAKNKRIRIETGSTIQEAVAGNRHVSGARIAKITGQGTCESSSSHIDCDLICMSTGFTPAYQLALQAGGKLNYDDENAIFDITGLPEHLHLAGSVAGLYDLDAVFKSGQQAAWRACNNLSLQSGDEPQLPAHTGQQGINHPWPIFPHEKSKEFVDLDEDLHYSDIVNACADGYAELELVKRYSTVGMGPSQGRHSALATARIVSRETNRSVSETGVTTARPPLAAEKLGVLAGRSFEPERFTAIHHRHIEAGATMMNVGLWWRPAYYGRSEEREQCISNEAMAIRNNVGLIDVSTLGKIQIRGQDAAEFLNRMYTFAYLKQPTGRARYLLMTNDAGTIIDDGVAVRITDNNFYITATTGGVDNVYRSMLWWNAQWRLDVDITNVTAAYAGVNIAGPNSRTVLEKLCQDVDLSAEAFPGNEARIGTVAGIPAQLIRVAFVGELGYEVHVPASQGEALWDALIEAGEEYDIKLVGVEAQRNLRLEKGHIIVGQDTDAMTYPEECGMGWAVKYNKPFFVGKRSLEIRNKHPSRRRLVGFEIKDKSEEVPQESNIVLHGNVVTGHVTSVARSPTLEKIIGMAYARTENEPGDRITIKLSNGQTVNADVIEMPFYDPENKRQEM</sequence>
<dbReference type="Pfam" id="PF07992">
    <property type="entry name" value="Pyr_redox_2"/>
    <property type="match status" value="1"/>
</dbReference>
<dbReference type="Pfam" id="PF08669">
    <property type="entry name" value="GCV_T_C"/>
    <property type="match status" value="1"/>
</dbReference>
<keyword evidence="2" id="KW-0808">Transferase</keyword>
<feature type="domain" description="GCVT N-terminal" evidence="4">
    <location>
        <begin position="530"/>
        <end position="798"/>
    </location>
</feature>
<feature type="domain" description="Aminomethyltransferase C-terminal" evidence="6">
    <location>
        <begin position="817"/>
        <end position="897"/>
    </location>
</feature>
<dbReference type="InterPro" id="IPR013977">
    <property type="entry name" value="GcvT_C"/>
</dbReference>
<organism evidence="8 9">
    <name type="scientific">Methylohalomonas lacus</name>
    <dbReference type="NCBI Taxonomy" id="398773"/>
    <lineage>
        <taxon>Bacteria</taxon>
        <taxon>Pseudomonadati</taxon>
        <taxon>Pseudomonadota</taxon>
        <taxon>Gammaproteobacteria</taxon>
        <taxon>Methylohalomonadales</taxon>
        <taxon>Methylohalomonadaceae</taxon>
        <taxon>Methylohalomonas</taxon>
    </lineage>
</organism>
<dbReference type="InterPro" id="IPR028896">
    <property type="entry name" value="GcvT/YgfZ/DmdA"/>
</dbReference>
<dbReference type="EMBL" id="JANUCT010000012">
    <property type="protein sequence ID" value="MCS3903829.1"/>
    <property type="molecule type" value="Genomic_DNA"/>
</dbReference>
<keyword evidence="2" id="KW-0032">Aminotransferase</keyword>
<reference evidence="8" key="1">
    <citation type="submission" date="2022-08" db="EMBL/GenBank/DDBJ databases">
        <title>Genomic Encyclopedia of Type Strains, Phase III (KMG-III): the genomes of soil and plant-associated and newly described type strains.</title>
        <authorList>
            <person name="Whitman W."/>
        </authorList>
    </citation>
    <scope>NUCLEOTIDE SEQUENCE</scope>
    <source>
        <strain evidence="8">HMT 1</strain>
    </source>
</reference>
<dbReference type="Pfam" id="PF01571">
    <property type="entry name" value="GCV_T"/>
    <property type="match status" value="1"/>
</dbReference>